<dbReference type="Gene3D" id="1.20.1280.50">
    <property type="match status" value="1"/>
</dbReference>
<dbReference type="SUPFAM" id="SSF81383">
    <property type="entry name" value="F-box domain"/>
    <property type="match status" value="1"/>
</dbReference>
<dbReference type="AlphaFoldDB" id="A0A0C3Q9A1"/>
<dbReference type="InterPro" id="IPR036047">
    <property type="entry name" value="F-box-like_dom_sf"/>
</dbReference>
<reference evidence="4" key="2">
    <citation type="submission" date="2015-01" db="EMBL/GenBank/DDBJ databases">
        <title>Evolutionary Origins and Diversification of the Mycorrhizal Mutualists.</title>
        <authorList>
            <consortium name="DOE Joint Genome Institute"/>
            <consortium name="Mycorrhizal Genomics Consortium"/>
            <person name="Kohler A."/>
            <person name="Kuo A."/>
            <person name="Nagy L.G."/>
            <person name="Floudas D."/>
            <person name="Copeland A."/>
            <person name="Barry K.W."/>
            <person name="Cichocki N."/>
            <person name="Veneault-Fourrey C."/>
            <person name="LaButti K."/>
            <person name="Lindquist E.A."/>
            <person name="Lipzen A."/>
            <person name="Lundell T."/>
            <person name="Morin E."/>
            <person name="Murat C."/>
            <person name="Riley R."/>
            <person name="Ohm R."/>
            <person name="Sun H."/>
            <person name="Tunlid A."/>
            <person name="Henrissat B."/>
            <person name="Grigoriev I.V."/>
            <person name="Hibbett D.S."/>
            <person name="Martin F."/>
        </authorList>
    </citation>
    <scope>NUCLEOTIDE SEQUENCE [LARGE SCALE GENOMIC DNA]</scope>
    <source>
        <strain evidence="4">MUT 4182</strain>
    </source>
</reference>
<feature type="compositionally biased region" description="Low complexity" evidence="1">
    <location>
        <begin position="492"/>
        <end position="504"/>
    </location>
</feature>
<reference evidence="3 4" key="1">
    <citation type="submission" date="2014-04" db="EMBL/GenBank/DDBJ databases">
        <authorList>
            <consortium name="DOE Joint Genome Institute"/>
            <person name="Kuo A."/>
            <person name="Girlanda M."/>
            <person name="Perotto S."/>
            <person name="Kohler A."/>
            <person name="Nagy L.G."/>
            <person name="Floudas D."/>
            <person name="Copeland A."/>
            <person name="Barry K.W."/>
            <person name="Cichocki N."/>
            <person name="Veneault-Fourrey C."/>
            <person name="LaButti K."/>
            <person name="Lindquist E.A."/>
            <person name="Lipzen A."/>
            <person name="Lundell T."/>
            <person name="Morin E."/>
            <person name="Murat C."/>
            <person name="Sun H."/>
            <person name="Tunlid A."/>
            <person name="Henrissat B."/>
            <person name="Grigoriev I.V."/>
            <person name="Hibbett D.S."/>
            <person name="Martin F."/>
            <person name="Nordberg H.P."/>
            <person name="Cantor M.N."/>
            <person name="Hua S.X."/>
        </authorList>
    </citation>
    <scope>NUCLEOTIDE SEQUENCE [LARGE SCALE GENOMIC DNA]</scope>
    <source>
        <strain evidence="3 4">MUT 4182</strain>
    </source>
</reference>
<feature type="region of interest" description="Disordered" evidence="1">
    <location>
        <begin position="398"/>
        <end position="425"/>
    </location>
</feature>
<dbReference type="OrthoDB" id="3209612at2759"/>
<feature type="compositionally biased region" description="Low complexity" evidence="1">
    <location>
        <begin position="50"/>
        <end position="63"/>
    </location>
</feature>
<feature type="region of interest" description="Disordered" evidence="1">
    <location>
        <begin position="1"/>
        <end position="63"/>
    </location>
</feature>
<dbReference type="HOGENOM" id="CLU_380906_0_0_1"/>
<evidence type="ECO:0000256" key="1">
    <source>
        <dbReference type="SAM" id="MobiDB-lite"/>
    </source>
</evidence>
<gene>
    <name evidence="3" type="ORF">M407DRAFT_29234</name>
</gene>
<evidence type="ECO:0000313" key="3">
    <source>
        <dbReference type="EMBL" id="KIO21126.1"/>
    </source>
</evidence>
<accession>A0A0C3Q9A1</accession>
<feature type="compositionally biased region" description="Polar residues" evidence="1">
    <location>
        <begin position="12"/>
        <end position="21"/>
    </location>
</feature>
<feature type="domain" description="F-box" evidence="2">
    <location>
        <begin position="69"/>
        <end position="107"/>
    </location>
</feature>
<feature type="region of interest" description="Disordered" evidence="1">
    <location>
        <begin position="480"/>
        <end position="581"/>
    </location>
</feature>
<dbReference type="Proteomes" id="UP000054248">
    <property type="component" value="Unassembled WGS sequence"/>
</dbReference>
<proteinExistence type="predicted"/>
<dbReference type="Pfam" id="PF12937">
    <property type="entry name" value="F-box-like"/>
    <property type="match status" value="1"/>
</dbReference>
<organism evidence="3 4">
    <name type="scientific">Tulasnella calospora MUT 4182</name>
    <dbReference type="NCBI Taxonomy" id="1051891"/>
    <lineage>
        <taxon>Eukaryota</taxon>
        <taxon>Fungi</taxon>
        <taxon>Dikarya</taxon>
        <taxon>Basidiomycota</taxon>
        <taxon>Agaricomycotina</taxon>
        <taxon>Agaricomycetes</taxon>
        <taxon>Cantharellales</taxon>
        <taxon>Tulasnellaceae</taxon>
        <taxon>Tulasnella</taxon>
    </lineage>
</organism>
<dbReference type="EMBL" id="KN823148">
    <property type="protein sequence ID" value="KIO21126.1"/>
    <property type="molecule type" value="Genomic_DNA"/>
</dbReference>
<name>A0A0C3Q9A1_9AGAM</name>
<evidence type="ECO:0000259" key="2">
    <source>
        <dbReference type="Pfam" id="PF12937"/>
    </source>
</evidence>
<evidence type="ECO:0000313" key="4">
    <source>
        <dbReference type="Proteomes" id="UP000054248"/>
    </source>
</evidence>
<protein>
    <recommendedName>
        <fullName evidence="2">F-box domain-containing protein</fullName>
    </recommendedName>
</protein>
<sequence>MVRGRGRGAPPGNQQTSSTRRYQAPPNYSKFAGTRASTVATAGSGRVGHTSRSQRSTTPTTAQRDIQVPELLHLIFTYLPKPSLAACARVNRSWFPIVIEHLWRSVNVRTFLKLSARYRQVADLMAWGPVQDDLSLTVAEVSRLGIYAPCISVFEFSYHEATGNGVQRPPDLYIELLIDLWCDILNQHPTLLPVPHGGFTYPITDITLPVLFPRLRGLRGSTSHSFAEGCQNAEFLVPFRPMHGLLRPLTSIYRTEPITLSLIATKSTEIVMDTSDMRHSIFFEFKKNPILRRLEYTRRSRRAVRDDWDKILLESRSGWTKQSFPYSLKPPVRHLTLRAFDVHFFFSQLMDSRMFGPITQIRVLRLRNFSKMTRQYESTESRSSRSEYMPRLVDTEDELAEETGSDAAPWEGKTLTGSGIADDGDFVDPDVAVTSTLLETASFDDDISYFDDPQFGAGTLPLAVGGRSRPIPLTEAALAEMRASSRDVDLASSRNSSTTRSSQSTPPPPPGFETDDYSHNDEHDDNDDVEESSAVSDGSPRRRRRRRQESSNASSSPQAGPLYQTEPSSDDDDASGPGGGSLWNPLGFNFFNDAYTTEGSSEIDDSFASISSDGLEGGSSPIDPPDRTFLQLVAQSCPDLELLVLEEAWDFDRLTASVAGPGAAGRDGPEMGPGTLSRVRLRVNFRSIENVEERTEILVKGIRRAMKQKSVGAKRPKLHRGFFLRPR</sequence>
<keyword evidence="4" id="KW-1185">Reference proteome</keyword>
<dbReference type="InterPro" id="IPR001810">
    <property type="entry name" value="F-box_dom"/>
</dbReference>